<gene>
    <name evidence="2" type="ORF">T12_7542</name>
</gene>
<dbReference type="Proteomes" id="UP000054783">
    <property type="component" value="Unassembled WGS sequence"/>
</dbReference>
<dbReference type="AlphaFoldDB" id="A0A0V1ADX1"/>
<protein>
    <recommendedName>
        <fullName evidence="1">DUF5641 domain-containing protein</fullName>
    </recommendedName>
</protein>
<dbReference type="Pfam" id="PF18701">
    <property type="entry name" value="DUF5641"/>
    <property type="match status" value="1"/>
</dbReference>
<comment type="caution">
    <text evidence="2">The sequence shown here is derived from an EMBL/GenBank/DDBJ whole genome shotgun (WGS) entry which is preliminary data.</text>
</comment>
<feature type="domain" description="DUF5641" evidence="1">
    <location>
        <begin position="96"/>
        <end position="161"/>
    </location>
</feature>
<organism evidence="2 3">
    <name type="scientific">Trichinella patagoniensis</name>
    <dbReference type="NCBI Taxonomy" id="990121"/>
    <lineage>
        <taxon>Eukaryota</taxon>
        <taxon>Metazoa</taxon>
        <taxon>Ecdysozoa</taxon>
        <taxon>Nematoda</taxon>
        <taxon>Enoplea</taxon>
        <taxon>Dorylaimia</taxon>
        <taxon>Trichinellida</taxon>
        <taxon>Trichinellidae</taxon>
        <taxon>Trichinella</taxon>
    </lineage>
</organism>
<sequence>MALDAVTFDDAVILINGCDWTMVLAMVQCNRLPEELISVPVVWLLGSEGADAIAVAETFHALEECFCKCQEAQMQYKIRLAPTHARSVRYYWGRQLWLMSHLWKRWVEEYLVTLTTREKWTKIRLQSENGDIVFLVEEGVTGGSWVRSWRRCRGVTVSPGQCGCGLPEAFGIVRVDHLFFWNQPKF</sequence>
<dbReference type="OrthoDB" id="8958038at2759"/>
<evidence type="ECO:0000313" key="3">
    <source>
        <dbReference type="Proteomes" id="UP000054783"/>
    </source>
</evidence>
<reference evidence="2 3" key="1">
    <citation type="submission" date="2015-01" db="EMBL/GenBank/DDBJ databases">
        <title>Evolution of Trichinella species and genotypes.</title>
        <authorList>
            <person name="Korhonen P.K."/>
            <person name="Edoardo P."/>
            <person name="Giuseppe L.R."/>
            <person name="Gasser R.B."/>
        </authorList>
    </citation>
    <scope>NUCLEOTIDE SEQUENCE [LARGE SCALE GENOMIC DNA]</scope>
    <source>
        <strain evidence="2">ISS2496</strain>
    </source>
</reference>
<proteinExistence type="predicted"/>
<keyword evidence="3" id="KW-1185">Reference proteome</keyword>
<evidence type="ECO:0000313" key="2">
    <source>
        <dbReference type="EMBL" id="KRY22982.1"/>
    </source>
</evidence>
<dbReference type="InterPro" id="IPR040676">
    <property type="entry name" value="DUF5641"/>
</dbReference>
<evidence type="ECO:0000259" key="1">
    <source>
        <dbReference type="Pfam" id="PF18701"/>
    </source>
</evidence>
<accession>A0A0V1ADX1</accession>
<dbReference type="EMBL" id="JYDQ01000006">
    <property type="protein sequence ID" value="KRY22982.1"/>
    <property type="molecule type" value="Genomic_DNA"/>
</dbReference>
<name>A0A0V1ADX1_9BILA</name>